<evidence type="ECO:0000313" key="2">
    <source>
        <dbReference type="EMBL" id="CAA9472965.1"/>
    </source>
</evidence>
<reference evidence="2" key="1">
    <citation type="submission" date="2020-02" db="EMBL/GenBank/DDBJ databases">
        <authorList>
            <person name="Meier V. D."/>
        </authorList>
    </citation>
    <scope>NUCLEOTIDE SEQUENCE</scope>
    <source>
        <strain evidence="2">AVDCRST_MAG13</strain>
    </source>
</reference>
<proteinExistence type="predicted"/>
<feature type="region of interest" description="Disordered" evidence="1">
    <location>
        <begin position="1"/>
        <end position="137"/>
    </location>
</feature>
<feature type="non-terminal residue" evidence="2">
    <location>
        <position position="256"/>
    </location>
</feature>
<feature type="compositionally biased region" description="Basic residues" evidence="1">
    <location>
        <begin position="83"/>
        <end position="115"/>
    </location>
</feature>
<gene>
    <name evidence="2" type="ORF">AVDCRST_MAG13-609</name>
</gene>
<feature type="compositionally biased region" description="Low complexity" evidence="1">
    <location>
        <begin position="120"/>
        <end position="134"/>
    </location>
</feature>
<name>A0A6J4RG23_9ACTN</name>
<protein>
    <submittedName>
        <fullName evidence="2">Uncharacterized protein</fullName>
    </submittedName>
</protein>
<dbReference type="AlphaFoldDB" id="A0A6J4RG23"/>
<feature type="region of interest" description="Disordered" evidence="1">
    <location>
        <begin position="149"/>
        <end position="186"/>
    </location>
</feature>
<organism evidence="2">
    <name type="scientific">uncultured Solirubrobacteraceae bacterium</name>
    <dbReference type="NCBI Taxonomy" id="1162706"/>
    <lineage>
        <taxon>Bacteria</taxon>
        <taxon>Bacillati</taxon>
        <taxon>Actinomycetota</taxon>
        <taxon>Thermoleophilia</taxon>
        <taxon>Solirubrobacterales</taxon>
        <taxon>Solirubrobacteraceae</taxon>
        <taxon>environmental samples</taxon>
    </lineage>
</organism>
<feature type="region of interest" description="Disordered" evidence="1">
    <location>
        <begin position="204"/>
        <end position="256"/>
    </location>
</feature>
<feature type="compositionally biased region" description="Basic residues" evidence="1">
    <location>
        <begin position="230"/>
        <end position="246"/>
    </location>
</feature>
<accession>A0A6J4RG23</accession>
<feature type="compositionally biased region" description="Gly residues" evidence="1">
    <location>
        <begin position="212"/>
        <end position="229"/>
    </location>
</feature>
<sequence>ARRRGRAARGRDDGRGAPRGHRRPRRGAVDGQRPRPPAPPPRAGRDVGARAPRPPRGRPRGPVVPGGRGPGIPAAGLRVGTRGPRRLRAPAARGPRRVRRLPARGRHVAAARPRARGGDLPQRLRAPQPRLPGRPARRRHRLRHVLARPARVGPGPPGLPARAADRPGPSRDAAGIPRGARRAPARAVRRLRGRRARARLLAARGARHGGRARGGARGVHGRPCGGHGLGRARRPRRALPRRRRAPAGRCREDRRI</sequence>
<evidence type="ECO:0000256" key="1">
    <source>
        <dbReference type="SAM" id="MobiDB-lite"/>
    </source>
</evidence>
<feature type="non-terminal residue" evidence="2">
    <location>
        <position position="1"/>
    </location>
</feature>
<dbReference type="EMBL" id="CADCVO010000090">
    <property type="protein sequence ID" value="CAA9472965.1"/>
    <property type="molecule type" value="Genomic_DNA"/>
</dbReference>